<evidence type="ECO:0000256" key="1">
    <source>
        <dbReference type="ARBA" id="ARBA00006284"/>
    </source>
</evidence>
<dbReference type="Pfam" id="PF02595">
    <property type="entry name" value="Gly_kinase"/>
    <property type="match status" value="1"/>
</dbReference>
<evidence type="ECO:0000313" key="6">
    <source>
        <dbReference type="EMBL" id="TPU66542.1"/>
    </source>
</evidence>
<organism evidence="6 8">
    <name type="scientific">Acinetobacter baumannii</name>
    <dbReference type="NCBI Taxonomy" id="470"/>
    <lineage>
        <taxon>Bacteria</taxon>
        <taxon>Pseudomonadati</taxon>
        <taxon>Pseudomonadota</taxon>
        <taxon>Gammaproteobacteria</taxon>
        <taxon>Moraxellales</taxon>
        <taxon>Moraxellaceae</taxon>
        <taxon>Acinetobacter</taxon>
        <taxon>Acinetobacter calcoaceticus/baumannii complex</taxon>
    </lineage>
</organism>
<sequence>MKVVIAPDSFKDSLSALKVAQAIAQGWQAVFPDAETILCPMADGGEGTIEAVLEVCEGQWREKTVVGPLGQPVQAKWGWLEKQKIAMIEMAQASGIQLVPPSERDACHSTTFGTGQLILDALDAGAKDIILTVGGSATNDGGTGLLSALGAVLLDANQNVLPAGGLALSHLSKVDLTHFDSRIQHTRFLLAADVTNPLCGPNGASHIFGPQKGASPAQVQLLDAALAHFADVTAQLLGFDKRDEAGSGAAGGLGFAAKSYLNADFKAGVKVVAELNQLEHKISNADWVMTGEGKFDQQTLSGKTVFGVSQIAKAHNVPVIVIAGTLGEEYQALYEHGVSAAFSLANGPITLEHACEHAAELIYERTVDIARLIQFSQTSLKDKKNLIG</sequence>
<keyword evidence="2 4" id="KW-0808">Transferase</keyword>
<dbReference type="InterPro" id="IPR036129">
    <property type="entry name" value="Glycerate_kinase_sf"/>
</dbReference>
<dbReference type="PIRSF" id="PIRSF006078">
    <property type="entry name" value="GlxK"/>
    <property type="match status" value="1"/>
</dbReference>
<dbReference type="InterPro" id="IPR004381">
    <property type="entry name" value="Glycerate_kinase"/>
</dbReference>
<dbReference type="Proteomes" id="UP000051449">
    <property type="component" value="Unassembled WGS sequence"/>
</dbReference>
<dbReference type="Gene3D" id="3.40.50.10350">
    <property type="entry name" value="Glycerate kinase, domain 1"/>
    <property type="match status" value="1"/>
</dbReference>
<evidence type="ECO:0000256" key="3">
    <source>
        <dbReference type="ARBA" id="ARBA00022777"/>
    </source>
</evidence>
<comment type="caution">
    <text evidence="6">The sequence shown here is derived from an EMBL/GenBank/DDBJ whole genome shotgun (WGS) entry which is preliminary data.</text>
</comment>
<dbReference type="AlphaFoldDB" id="A0A4S2HUX0"/>
<dbReference type="InterPro" id="IPR018197">
    <property type="entry name" value="Glycerate_kinase_RE-like"/>
</dbReference>
<evidence type="ECO:0000256" key="2">
    <source>
        <dbReference type="ARBA" id="ARBA00022679"/>
    </source>
</evidence>
<dbReference type="EMBL" id="VHGY01000014">
    <property type="protein sequence ID" value="TPU66542.1"/>
    <property type="molecule type" value="Genomic_DNA"/>
</dbReference>
<dbReference type="KEGG" id="abau:IX87_09715"/>
<dbReference type="RefSeq" id="WP_000869492.1">
    <property type="nucleotide sequence ID" value="NZ_CM125926.1"/>
</dbReference>
<dbReference type="PANTHER" id="PTHR21599">
    <property type="entry name" value="GLYCERATE KINASE"/>
    <property type="match status" value="1"/>
</dbReference>
<dbReference type="NCBIfam" id="TIGR00045">
    <property type="entry name" value="glycerate kinase"/>
    <property type="match status" value="1"/>
</dbReference>
<dbReference type="InterPro" id="IPR018193">
    <property type="entry name" value="Glyc_kinase_flavodox-like_fold"/>
</dbReference>
<evidence type="ECO:0000313" key="5">
    <source>
        <dbReference type="EMBL" id="KQE01904.1"/>
    </source>
</evidence>
<accession>A0A4S2HUX0</accession>
<evidence type="ECO:0000313" key="7">
    <source>
        <dbReference type="Proteomes" id="UP000051449"/>
    </source>
</evidence>
<reference evidence="5 7" key="1">
    <citation type="submission" date="2015-10" db="EMBL/GenBank/DDBJ databases">
        <title>The utility of whole genome sequencing in characterizing Acinetobacter epidemiology and analyzing hospital outbreaks.</title>
        <authorList>
            <person name="Ozer E.A."/>
            <person name="Fitzpatrick M.A."/>
            <person name="Hauser A.R."/>
        </authorList>
    </citation>
    <scope>NUCLEOTIDE SEQUENCE [LARGE SCALE GENOMIC DNA]</scope>
    <source>
        <strain evidence="5 7">ABBL072</strain>
    </source>
</reference>
<dbReference type="EMBL" id="LLGC01000195">
    <property type="protein sequence ID" value="KQE01904.1"/>
    <property type="molecule type" value="Genomic_DNA"/>
</dbReference>
<dbReference type="Gene3D" id="3.90.1510.10">
    <property type="entry name" value="Glycerate kinase, domain 2"/>
    <property type="match status" value="1"/>
</dbReference>
<dbReference type="SUPFAM" id="SSF110738">
    <property type="entry name" value="Glycerate kinase I"/>
    <property type="match status" value="1"/>
</dbReference>
<dbReference type="GO" id="GO:0031388">
    <property type="term" value="P:organic acid phosphorylation"/>
    <property type="evidence" value="ECO:0007669"/>
    <property type="project" value="UniProtKB-UniRule"/>
</dbReference>
<keyword evidence="3 4" id="KW-0418">Kinase</keyword>
<reference evidence="6 8" key="2">
    <citation type="submission" date="2019-06" db="EMBL/GenBank/DDBJ databases">
        <title>A Diverse Panel of Clinical Acinetobacter baumannii for Research Use.</title>
        <authorList>
            <person name="Mcgann P."/>
            <person name="Snesrud E."/>
            <person name="Galac M.R."/>
        </authorList>
    </citation>
    <scope>NUCLEOTIDE SEQUENCE [LARGE SCALE GENOMIC DNA]</scope>
    <source>
        <strain evidence="6 8">MRSN14237</strain>
    </source>
</reference>
<dbReference type="GO" id="GO:0008887">
    <property type="term" value="F:glycerate kinase activity"/>
    <property type="evidence" value="ECO:0007669"/>
    <property type="project" value="UniProtKB-UniRule"/>
</dbReference>
<dbReference type="Proteomes" id="UP000315888">
    <property type="component" value="Unassembled WGS sequence"/>
</dbReference>
<name>A0A4S2HUX0_ACIBA</name>
<gene>
    <name evidence="5" type="ORF">APD33_17785</name>
    <name evidence="6" type="ORF">FJU42_06195</name>
</gene>
<protein>
    <submittedName>
        <fullName evidence="6">Glycerate kinase</fullName>
    </submittedName>
</protein>
<comment type="similarity">
    <text evidence="1 4">Belongs to the glycerate kinase type-1 family.</text>
</comment>
<evidence type="ECO:0000313" key="8">
    <source>
        <dbReference type="Proteomes" id="UP000315888"/>
    </source>
</evidence>
<proteinExistence type="inferred from homology"/>
<evidence type="ECO:0000256" key="4">
    <source>
        <dbReference type="PIRNR" id="PIRNR006078"/>
    </source>
</evidence>
<dbReference type="KEGG" id="abk:LX00_14165"/>
<dbReference type="PANTHER" id="PTHR21599:SF0">
    <property type="entry name" value="GLYCERATE KINASE"/>
    <property type="match status" value="1"/>
</dbReference>